<keyword evidence="1" id="KW-0645">Protease</keyword>
<dbReference type="EMBL" id="GADI01005288">
    <property type="protein sequence ID" value="JAA68520.1"/>
    <property type="molecule type" value="mRNA"/>
</dbReference>
<organism evidence="1">
    <name type="scientific">Ixodes ricinus</name>
    <name type="common">Common tick</name>
    <name type="synonym">Acarus ricinus</name>
    <dbReference type="NCBI Taxonomy" id="34613"/>
    <lineage>
        <taxon>Eukaryota</taxon>
        <taxon>Metazoa</taxon>
        <taxon>Ecdysozoa</taxon>
        <taxon>Arthropoda</taxon>
        <taxon>Chelicerata</taxon>
        <taxon>Arachnida</taxon>
        <taxon>Acari</taxon>
        <taxon>Parasitiformes</taxon>
        <taxon>Ixodida</taxon>
        <taxon>Ixodoidea</taxon>
        <taxon>Ixodidae</taxon>
        <taxon>Ixodinae</taxon>
        <taxon>Ixodes</taxon>
    </lineage>
</organism>
<proteinExistence type="evidence at transcript level"/>
<name>A0A0K8RBK7_IXORI</name>
<evidence type="ECO:0000313" key="1">
    <source>
        <dbReference type="EMBL" id="JAA68520.1"/>
    </source>
</evidence>
<dbReference type="AlphaFoldDB" id="A0A0K8RBK7"/>
<dbReference type="GO" id="GO:0006508">
    <property type="term" value="P:proteolysis"/>
    <property type="evidence" value="ECO:0007669"/>
    <property type="project" value="UniProtKB-KW"/>
</dbReference>
<sequence length="120" mass="14297">MCVCILVNCQRKLTFREEFSFRQTRSRPKRPLLESKHVFQKNRLQILSKPLPFQQNKTHRRINLITVLKCAENEVLSQDRGLLQVKRQSISNVKQLLAIRSPCLQQPWINKAFRRRSREG</sequence>
<reference evidence="1" key="1">
    <citation type="submission" date="2012-12" db="EMBL/GenBank/DDBJ databases">
        <title>Identification and characterization of a phenylalanine ammonia-lyase gene family in Isatis indigotica Fort.</title>
        <authorList>
            <person name="Liu Q."/>
            <person name="Chen J."/>
            <person name="Zhou X."/>
            <person name="Di P."/>
            <person name="Xiao Y."/>
            <person name="Xuan H."/>
            <person name="Zhang L."/>
            <person name="Chen W."/>
        </authorList>
    </citation>
    <scope>NUCLEOTIDE SEQUENCE</scope>
    <source>
        <tissue evidence="1">Salivary gland</tissue>
    </source>
</reference>
<protein>
    <submittedName>
        <fullName evidence="1">Putative metalloprotease</fullName>
    </submittedName>
</protein>
<keyword evidence="1" id="KW-0378">Hydrolase</keyword>
<accession>A0A0K8RBK7</accession>
<dbReference type="GO" id="GO:0008237">
    <property type="term" value="F:metallopeptidase activity"/>
    <property type="evidence" value="ECO:0007669"/>
    <property type="project" value="UniProtKB-KW"/>
</dbReference>
<keyword evidence="1" id="KW-0482">Metalloprotease</keyword>